<gene>
    <name evidence="2" type="ORF">LMG9964_03874</name>
</gene>
<feature type="region of interest" description="Disordered" evidence="1">
    <location>
        <begin position="1"/>
        <end position="80"/>
    </location>
</feature>
<name>A0A6J5K7Z3_9BURK</name>
<proteinExistence type="predicted"/>
<feature type="compositionally biased region" description="Polar residues" evidence="1">
    <location>
        <begin position="48"/>
        <end position="59"/>
    </location>
</feature>
<protein>
    <submittedName>
        <fullName evidence="2">Uncharacterized protein</fullName>
    </submittedName>
</protein>
<organism evidence="2 3">
    <name type="scientific">Paraburkholderia phenoliruptrix</name>
    <dbReference type="NCBI Taxonomy" id="252970"/>
    <lineage>
        <taxon>Bacteria</taxon>
        <taxon>Pseudomonadati</taxon>
        <taxon>Pseudomonadota</taxon>
        <taxon>Betaproteobacteria</taxon>
        <taxon>Burkholderiales</taxon>
        <taxon>Burkholderiaceae</taxon>
        <taxon>Paraburkholderia</taxon>
    </lineage>
</organism>
<dbReference type="AlphaFoldDB" id="A0A6J5K7Z3"/>
<reference evidence="2 3" key="1">
    <citation type="submission" date="2020-04" db="EMBL/GenBank/DDBJ databases">
        <authorList>
            <person name="De Canck E."/>
        </authorList>
    </citation>
    <scope>NUCLEOTIDE SEQUENCE [LARGE SCALE GENOMIC DNA]</scope>
    <source>
        <strain evidence="2 3">LMG 9964</strain>
    </source>
</reference>
<evidence type="ECO:0000256" key="1">
    <source>
        <dbReference type="SAM" id="MobiDB-lite"/>
    </source>
</evidence>
<dbReference type="Proteomes" id="UP000494102">
    <property type="component" value="Unassembled WGS sequence"/>
</dbReference>
<evidence type="ECO:0000313" key="3">
    <source>
        <dbReference type="Proteomes" id="UP000494102"/>
    </source>
</evidence>
<evidence type="ECO:0000313" key="2">
    <source>
        <dbReference type="EMBL" id="CAB4050209.1"/>
    </source>
</evidence>
<accession>A0A6J5K7Z3</accession>
<dbReference type="EMBL" id="CADILN010000005">
    <property type="protein sequence ID" value="CAB4050209.1"/>
    <property type="molecule type" value="Genomic_DNA"/>
</dbReference>
<sequence>MPAAVSAIENPDPSSDHGLPISQSENDGGIMKKKRNDPKRNDGIVSWHASSGPQVTKSPTKPLRTPLVERGGSPKPETQPTMVESIFRCDLRPTAGQRATLDSLFSGPQFLKKLLLSAEEKPRTPHDASMFLLRHHRELQPYLFAGNRSESIDLLKGLIVQWGSRVPKLIELQFSGDCSISASNEIFFPIPRLGKLPIQNPGRLADARQGSRYNPAFALVHSSLGYLVEIVFTRPSSIGRALDVPKAREQKSSKSAPAKVAPARAIDDRLSFDKFVLLFDDAVNQRLLSEIRIAQRYATPDFNALEGRQVLGGLPSLGKRR</sequence>